<accession>A0ABU2J523</accession>
<dbReference type="PANTHER" id="PTHR20858">
    <property type="entry name" value="PHOSPHOMETHYLPYRIMIDINE KINASE"/>
    <property type="match status" value="1"/>
</dbReference>
<dbReference type="SUPFAM" id="SSF53613">
    <property type="entry name" value="Ribokinase-like"/>
    <property type="match status" value="1"/>
</dbReference>
<dbReference type="Gene3D" id="3.40.1190.20">
    <property type="match status" value="1"/>
</dbReference>
<dbReference type="NCBIfam" id="TIGR00097">
    <property type="entry name" value="HMP-P_kinase"/>
    <property type="match status" value="1"/>
</dbReference>
<sequence length="319" mass="32087">MQPTSDNPVNARFTDTANDAASDTASDAANGAVDSAPDSPGRPAPIRALTIASSDSGGGAGIQADLKAFARCGVHGMSAIVALTAQNTVGVNAVHECPPDFILAQLDAIFDDLPPAAIKTGMLFSEQIITTVAQALAGRDVPLVVDPVMIASSGAQLLREDAVGALVELLFPLATVITPNLMEAQALTGLGSEDRAEIAEALVAMGARGVLVTGGHGQQHIDHLYADGQHLDIPVPRYPVAATHGAGCTHSAALAACLARGLPVAQAARQAALVAASAVKHGLVGLGAGDGPVDVLDVRSMRPPTSSPAGNPAQAGQLR</sequence>
<feature type="region of interest" description="Disordered" evidence="6">
    <location>
        <begin position="1"/>
        <end position="46"/>
    </location>
</feature>
<dbReference type="GO" id="GO:0008902">
    <property type="term" value="F:hydroxymethylpyrimidine kinase activity"/>
    <property type="evidence" value="ECO:0007669"/>
    <property type="project" value="UniProtKB-EC"/>
</dbReference>
<protein>
    <submittedName>
        <fullName evidence="8">Bifunctional hydroxymethylpyrimidine kinase/phosphomethylpyrimidine kinase</fullName>
        <ecNumber evidence="8">2.7.1.49</ecNumber>
        <ecNumber evidence="8">2.7.4.7</ecNumber>
    </submittedName>
</protein>
<dbReference type="Pfam" id="PF08543">
    <property type="entry name" value="Phos_pyr_kin"/>
    <property type="match status" value="1"/>
</dbReference>
<dbReference type="EC" id="2.7.4.7" evidence="8"/>
<feature type="domain" description="Pyridoxamine kinase/Phosphomethylpyrimidine kinase" evidence="7">
    <location>
        <begin position="55"/>
        <end position="294"/>
    </location>
</feature>
<comment type="caution">
    <text evidence="8">The sequence shown here is derived from an EMBL/GenBank/DDBJ whole genome shotgun (WGS) entry which is preliminary data.</text>
</comment>
<evidence type="ECO:0000313" key="9">
    <source>
        <dbReference type="Proteomes" id="UP001183176"/>
    </source>
</evidence>
<dbReference type="Proteomes" id="UP001183176">
    <property type="component" value="Unassembled WGS sequence"/>
</dbReference>
<comment type="pathway">
    <text evidence="4">Cofactor biosynthesis; thiamine diphosphate biosynthesis; 4-amino-2-methyl-5-diphosphomethylpyrimidine from 5-amino-1-(5-phospho-D-ribosyl)imidazole: step 3/3.</text>
</comment>
<dbReference type="InterPro" id="IPR013749">
    <property type="entry name" value="PM/HMP-P_kinase-1"/>
</dbReference>
<dbReference type="EC" id="2.7.1.49" evidence="8"/>
<comment type="catalytic activity">
    <reaction evidence="1">
        <text>4-amino-5-hydroxymethyl-2-methylpyrimidine + ATP = 4-amino-2-methyl-5-(phosphooxymethyl)pyrimidine + ADP + H(+)</text>
        <dbReference type="Rhea" id="RHEA:23096"/>
        <dbReference type="ChEBI" id="CHEBI:15378"/>
        <dbReference type="ChEBI" id="CHEBI:16892"/>
        <dbReference type="ChEBI" id="CHEBI:30616"/>
        <dbReference type="ChEBI" id="CHEBI:58354"/>
        <dbReference type="ChEBI" id="CHEBI:456216"/>
        <dbReference type="EC" id="2.7.1.49"/>
    </reaction>
</comment>
<proteinExistence type="predicted"/>
<dbReference type="RefSeq" id="WP_311421250.1">
    <property type="nucleotide sequence ID" value="NZ_JAVREH010000002.1"/>
</dbReference>
<keyword evidence="8" id="KW-0808">Transferase</keyword>
<name>A0ABU2J523_9ACTN</name>
<reference evidence="9" key="1">
    <citation type="submission" date="2023-07" db="EMBL/GenBank/DDBJ databases">
        <title>30 novel species of actinomycetes from the DSMZ collection.</title>
        <authorList>
            <person name="Nouioui I."/>
        </authorList>
    </citation>
    <scope>NUCLEOTIDE SEQUENCE [LARGE SCALE GENOMIC DNA]</scope>
    <source>
        <strain evidence="9">DSM 44399</strain>
    </source>
</reference>
<dbReference type="GO" id="GO:0008972">
    <property type="term" value="F:phosphomethylpyrimidine kinase activity"/>
    <property type="evidence" value="ECO:0007669"/>
    <property type="project" value="UniProtKB-EC"/>
</dbReference>
<evidence type="ECO:0000313" key="8">
    <source>
        <dbReference type="EMBL" id="MDT0260088.1"/>
    </source>
</evidence>
<evidence type="ECO:0000256" key="4">
    <source>
        <dbReference type="ARBA" id="ARBA00004769"/>
    </source>
</evidence>
<organism evidence="8 9">
    <name type="scientific">Jatrophihabitans lederbergiae</name>
    <dbReference type="NCBI Taxonomy" id="3075547"/>
    <lineage>
        <taxon>Bacteria</taxon>
        <taxon>Bacillati</taxon>
        <taxon>Actinomycetota</taxon>
        <taxon>Actinomycetes</taxon>
        <taxon>Jatrophihabitantales</taxon>
        <taxon>Jatrophihabitantaceae</taxon>
        <taxon>Jatrophihabitans</taxon>
    </lineage>
</organism>
<evidence type="ECO:0000259" key="7">
    <source>
        <dbReference type="Pfam" id="PF08543"/>
    </source>
</evidence>
<dbReference type="CDD" id="cd01169">
    <property type="entry name" value="HMPP_kinase"/>
    <property type="match status" value="1"/>
</dbReference>
<keyword evidence="8" id="KW-0418">Kinase</keyword>
<gene>
    <name evidence="8" type="primary">thiD</name>
    <name evidence="8" type="ORF">RM423_01620</name>
</gene>
<dbReference type="InterPro" id="IPR004399">
    <property type="entry name" value="HMP/HMP-P_kinase_dom"/>
</dbReference>
<keyword evidence="5" id="KW-0784">Thiamine biosynthesis</keyword>
<comment type="function">
    <text evidence="3">Catalyzes the phosphorylation of hydroxymethylpyrimidine phosphate (HMP-P) to HMP-PP, and of HMP to HMP-P.</text>
</comment>
<feature type="compositionally biased region" description="Low complexity" evidence="6">
    <location>
        <begin position="14"/>
        <end position="30"/>
    </location>
</feature>
<feature type="region of interest" description="Disordered" evidence="6">
    <location>
        <begin position="298"/>
        <end position="319"/>
    </location>
</feature>
<dbReference type="PANTHER" id="PTHR20858:SF17">
    <property type="entry name" value="HYDROXYMETHYLPYRIMIDINE_PHOSPHOMETHYLPYRIMIDINE KINASE THI20-RELATED"/>
    <property type="match status" value="1"/>
</dbReference>
<evidence type="ECO:0000256" key="5">
    <source>
        <dbReference type="ARBA" id="ARBA00022977"/>
    </source>
</evidence>
<evidence type="ECO:0000256" key="3">
    <source>
        <dbReference type="ARBA" id="ARBA00003848"/>
    </source>
</evidence>
<evidence type="ECO:0000256" key="2">
    <source>
        <dbReference type="ARBA" id="ARBA00000565"/>
    </source>
</evidence>
<evidence type="ECO:0000256" key="1">
    <source>
        <dbReference type="ARBA" id="ARBA00000151"/>
    </source>
</evidence>
<dbReference type="EMBL" id="JAVREH010000002">
    <property type="protein sequence ID" value="MDT0260088.1"/>
    <property type="molecule type" value="Genomic_DNA"/>
</dbReference>
<keyword evidence="9" id="KW-1185">Reference proteome</keyword>
<comment type="catalytic activity">
    <reaction evidence="2">
        <text>4-amino-2-methyl-5-(phosphooxymethyl)pyrimidine + ATP = 4-amino-2-methyl-5-(diphosphooxymethyl)pyrimidine + ADP</text>
        <dbReference type="Rhea" id="RHEA:19893"/>
        <dbReference type="ChEBI" id="CHEBI:30616"/>
        <dbReference type="ChEBI" id="CHEBI:57841"/>
        <dbReference type="ChEBI" id="CHEBI:58354"/>
        <dbReference type="ChEBI" id="CHEBI:456216"/>
        <dbReference type="EC" id="2.7.4.7"/>
    </reaction>
</comment>
<dbReference type="InterPro" id="IPR029056">
    <property type="entry name" value="Ribokinase-like"/>
</dbReference>
<evidence type="ECO:0000256" key="6">
    <source>
        <dbReference type="SAM" id="MobiDB-lite"/>
    </source>
</evidence>